<proteinExistence type="predicted"/>
<feature type="non-terminal residue" evidence="1">
    <location>
        <position position="128"/>
    </location>
</feature>
<reference evidence="1 2" key="2">
    <citation type="journal article" date="2017" name="Front. Microbiol.">
        <title>Genomics Reveals a Unique Clone of Burkholderia cenocepacia Harboring an Actively Excising Novel Genomic Island.</title>
        <authorList>
            <person name="Patil P.P."/>
            <person name="Mali S."/>
            <person name="Midha S."/>
            <person name="Gautam V."/>
            <person name="Dash L."/>
            <person name="Kumar S."/>
            <person name="Shastri J."/>
            <person name="Singhal L."/>
            <person name="Patil P.B."/>
        </authorList>
    </citation>
    <scope>NUCLEOTIDE SEQUENCE [LARGE SCALE GENOMIC DNA]</scope>
    <source>
        <strain evidence="1 2">BC-19</strain>
    </source>
</reference>
<sequence>VLDYGADDAIWAYRLFFRVYQYLQQVNPDVIGTYLSTENPITRIFAETTIGGMRVNRKEILMRRDTMRESFAEALLDLKRAVRDRFPDEMPPMHEKLLKYEKWYKPASHEKYYRLFKQWIETPDNLDS</sequence>
<dbReference type="RefSeq" id="WP_264836510.1">
    <property type="nucleotide sequence ID" value="NZ_JYMX02000213.1"/>
</dbReference>
<evidence type="ECO:0000313" key="2">
    <source>
        <dbReference type="Proteomes" id="UP000191686"/>
    </source>
</evidence>
<feature type="non-terminal residue" evidence="1">
    <location>
        <position position="1"/>
    </location>
</feature>
<name>A0ABD4UTT3_9BURK</name>
<evidence type="ECO:0000313" key="1">
    <source>
        <dbReference type="EMBL" id="MCW3717639.1"/>
    </source>
</evidence>
<dbReference type="AlphaFoldDB" id="A0ABD4UTT3"/>
<dbReference type="EMBL" id="JYMX02000213">
    <property type="protein sequence ID" value="MCW3717639.1"/>
    <property type="molecule type" value="Genomic_DNA"/>
</dbReference>
<reference evidence="1 2" key="1">
    <citation type="journal article" date="2017" name="Front. Microbiol.">
        <title>Genomics reveals a unique clone of Burkholderia cenocepacia harbouring an actively excising novel genomic island.</title>
        <authorList>
            <person name="Patil P."/>
            <person name="Mali S."/>
            <person name="Midha S."/>
            <person name="Gautam V."/>
            <person name="Dash L."/>
            <person name="Kumar S."/>
            <person name="Shastri J."/>
            <person name="Singhal L."/>
            <person name="Patil P.B."/>
        </authorList>
    </citation>
    <scope>NUCLEOTIDE SEQUENCE [LARGE SCALE GENOMIC DNA]</scope>
    <source>
        <strain evidence="1 2">BC-19</strain>
    </source>
</reference>
<protein>
    <submittedName>
        <fullName evidence="1">Uncharacterized protein</fullName>
    </submittedName>
</protein>
<gene>
    <name evidence="1" type="ORF">UE95_040975</name>
</gene>
<organism evidence="1 2">
    <name type="scientific">Burkholderia cenocepacia</name>
    <dbReference type="NCBI Taxonomy" id="95486"/>
    <lineage>
        <taxon>Bacteria</taxon>
        <taxon>Pseudomonadati</taxon>
        <taxon>Pseudomonadota</taxon>
        <taxon>Betaproteobacteria</taxon>
        <taxon>Burkholderiales</taxon>
        <taxon>Burkholderiaceae</taxon>
        <taxon>Burkholderia</taxon>
        <taxon>Burkholderia cepacia complex</taxon>
    </lineage>
</organism>
<dbReference type="Proteomes" id="UP000191686">
    <property type="component" value="Unassembled WGS sequence"/>
</dbReference>
<comment type="caution">
    <text evidence="1">The sequence shown here is derived from an EMBL/GenBank/DDBJ whole genome shotgun (WGS) entry which is preliminary data.</text>
</comment>
<accession>A0ABD4UTT3</accession>